<dbReference type="PROSITE" id="PS50885">
    <property type="entry name" value="HAMP"/>
    <property type="match status" value="1"/>
</dbReference>
<protein>
    <submittedName>
        <fullName evidence="5">Diguanylate cyclase (GGDEF)-like protein</fullName>
    </submittedName>
</protein>
<dbReference type="PROSITE" id="PS50887">
    <property type="entry name" value="GGDEF"/>
    <property type="match status" value="1"/>
</dbReference>
<dbReference type="NCBIfam" id="TIGR00254">
    <property type="entry name" value="GGDEF"/>
    <property type="match status" value="1"/>
</dbReference>
<dbReference type="SMART" id="SM00052">
    <property type="entry name" value="EAL"/>
    <property type="match status" value="1"/>
</dbReference>
<dbReference type="InterPro" id="IPR003660">
    <property type="entry name" value="HAMP_dom"/>
</dbReference>
<comment type="caution">
    <text evidence="5">The sequence shown here is derived from an EMBL/GenBank/DDBJ whole genome shotgun (WGS) entry which is preliminary data.</text>
</comment>
<dbReference type="PANTHER" id="PTHR44757">
    <property type="entry name" value="DIGUANYLATE CYCLASE DGCP"/>
    <property type="match status" value="1"/>
</dbReference>
<gene>
    <name evidence="5" type="ORF">J2Z17_000957</name>
</gene>
<feature type="domain" description="HAMP" evidence="3">
    <location>
        <begin position="234"/>
        <end position="287"/>
    </location>
</feature>
<keyword evidence="6" id="KW-1185">Reference proteome</keyword>
<sequence>MSRGAAHAGLRWYRSIYGKISLFLFCGIVVAYGLGALAGWTLVERSLTDSWMRQARLNAQVASFTIRSIYTDIAITADQTGQVTGIVSESPIGDDDSVLATGFNPADVLALAANQTKNPVWLFAPAEDDARSTERRIVSIASSNGTNDHLRIVFPDNMPSSKFYVGLAQIGDQQHFIASLPVKTGSGRLLGLLVSSIGTADEIFSQKDQVITRSLLVLAAVLMVIGFIVTIGMRKFFGPVPVLISMLKRIAADDTGRVTPYQHRRDEIGDLAQAIETLREAVVERENLREVRQVAREMEHLAHHDSLTGLPNRALFNLKLEQAQAKLKASGARFNIMLIDLDRFKAVNDRLGHAVGDELLNAVTARLSLVLDSHDTLARFGGDEFALLQPVKRNPMLEASRLAGLIVESLSAPFAIGGNSVDIGASVGVACAPLHGADLSELMKHADVALYGAKAAGRGRFRLYREGMVMADTNPYALMKDLEGAIGGGQFELHYQPIFSLTDDRQTGYEALLRWKHPERGMIPPDHFIPLAEECGQILELGKWVIERACRDAATMEPALSVAINVSPLQLKSMEIVDVLRRSLERHGLEPKRIEIEITETAGISSAEVIAVLKAMRKLGLSISVDDFGTGYSSLSYLTMLPVNKLKIDRSFVHDLENRHECRALIAGIVHTATSLNLKTVAEGVEDEVQLNLLKMCGCNFAQGYHLGKPRPLSANAGIRHLSKAG</sequence>
<feature type="transmembrane region" description="Helical" evidence="1">
    <location>
        <begin position="215"/>
        <end position="237"/>
    </location>
</feature>
<proteinExistence type="predicted"/>
<evidence type="ECO:0000259" key="2">
    <source>
        <dbReference type="PROSITE" id="PS50883"/>
    </source>
</evidence>
<evidence type="ECO:0000313" key="6">
    <source>
        <dbReference type="Proteomes" id="UP000759443"/>
    </source>
</evidence>
<dbReference type="Proteomes" id="UP000759443">
    <property type="component" value="Unassembled WGS sequence"/>
</dbReference>
<dbReference type="CDD" id="cd01948">
    <property type="entry name" value="EAL"/>
    <property type="match status" value="1"/>
</dbReference>
<organism evidence="5 6">
    <name type="scientific">Rhizobium halophytocola</name>
    <dbReference type="NCBI Taxonomy" id="735519"/>
    <lineage>
        <taxon>Bacteria</taxon>
        <taxon>Pseudomonadati</taxon>
        <taxon>Pseudomonadota</taxon>
        <taxon>Alphaproteobacteria</taxon>
        <taxon>Hyphomicrobiales</taxon>
        <taxon>Rhizobiaceae</taxon>
        <taxon>Rhizobium/Agrobacterium group</taxon>
        <taxon>Rhizobium</taxon>
    </lineage>
</organism>
<dbReference type="SMART" id="SM00267">
    <property type="entry name" value="GGDEF"/>
    <property type="match status" value="1"/>
</dbReference>
<dbReference type="InterPro" id="IPR043128">
    <property type="entry name" value="Rev_trsase/Diguanyl_cyclase"/>
</dbReference>
<dbReference type="Gene3D" id="3.20.20.450">
    <property type="entry name" value="EAL domain"/>
    <property type="match status" value="1"/>
</dbReference>
<keyword evidence="1" id="KW-0472">Membrane</keyword>
<evidence type="ECO:0000313" key="5">
    <source>
        <dbReference type="EMBL" id="MBP1849536.1"/>
    </source>
</evidence>
<name>A0ABS4DV13_9HYPH</name>
<dbReference type="InterPro" id="IPR052155">
    <property type="entry name" value="Biofilm_reg_signaling"/>
</dbReference>
<dbReference type="Gene3D" id="3.30.70.270">
    <property type="match status" value="1"/>
</dbReference>
<feature type="domain" description="GGDEF" evidence="4">
    <location>
        <begin position="332"/>
        <end position="466"/>
    </location>
</feature>
<evidence type="ECO:0000256" key="1">
    <source>
        <dbReference type="SAM" id="Phobius"/>
    </source>
</evidence>
<dbReference type="SUPFAM" id="SSF158472">
    <property type="entry name" value="HAMP domain-like"/>
    <property type="match status" value="1"/>
</dbReference>
<dbReference type="PANTHER" id="PTHR44757:SF4">
    <property type="entry name" value="DIGUANYLATE CYCLASE DGCE-RELATED"/>
    <property type="match status" value="1"/>
</dbReference>
<dbReference type="Pfam" id="PF00990">
    <property type="entry name" value="GGDEF"/>
    <property type="match status" value="1"/>
</dbReference>
<dbReference type="Gene3D" id="6.10.340.10">
    <property type="match status" value="1"/>
</dbReference>
<dbReference type="InterPro" id="IPR035919">
    <property type="entry name" value="EAL_sf"/>
</dbReference>
<dbReference type="SMART" id="SM00304">
    <property type="entry name" value="HAMP"/>
    <property type="match status" value="1"/>
</dbReference>
<dbReference type="InterPro" id="IPR000160">
    <property type="entry name" value="GGDEF_dom"/>
</dbReference>
<keyword evidence="1" id="KW-1133">Transmembrane helix</keyword>
<feature type="transmembrane region" description="Helical" evidence="1">
    <location>
        <begin position="20"/>
        <end position="43"/>
    </location>
</feature>
<keyword evidence="1" id="KW-0812">Transmembrane</keyword>
<dbReference type="PROSITE" id="PS50883">
    <property type="entry name" value="EAL"/>
    <property type="match status" value="1"/>
</dbReference>
<reference evidence="5 6" key="1">
    <citation type="submission" date="2021-03" db="EMBL/GenBank/DDBJ databases">
        <title>Genomic Encyclopedia of Type Strains, Phase IV (KMG-IV): sequencing the most valuable type-strain genomes for metagenomic binning, comparative biology and taxonomic classification.</title>
        <authorList>
            <person name="Goeker M."/>
        </authorList>
    </citation>
    <scope>NUCLEOTIDE SEQUENCE [LARGE SCALE GENOMIC DNA]</scope>
    <source>
        <strain evidence="5 6">DSM 21600</strain>
    </source>
</reference>
<dbReference type="InterPro" id="IPR029787">
    <property type="entry name" value="Nucleotide_cyclase"/>
</dbReference>
<dbReference type="Pfam" id="PF00563">
    <property type="entry name" value="EAL"/>
    <property type="match status" value="1"/>
</dbReference>
<evidence type="ECO:0000259" key="4">
    <source>
        <dbReference type="PROSITE" id="PS50887"/>
    </source>
</evidence>
<dbReference type="EMBL" id="JAGGJU010000002">
    <property type="protein sequence ID" value="MBP1849536.1"/>
    <property type="molecule type" value="Genomic_DNA"/>
</dbReference>
<accession>A0ABS4DV13</accession>
<dbReference type="RefSeq" id="WP_209942695.1">
    <property type="nucleotide sequence ID" value="NZ_JAGGJU010000002.1"/>
</dbReference>
<feature type="domain" description="EAL" evidence="2">
    <location>
        <begin position="475"/>
        <end position="724"/>
    </location>
</feature>
<dbReference type="CDD" id="cd01949">
    <property type="entry name" value="GGDEF"/>
    <property type="match status" value="1"/>
</dbReference>
<evidence type="ECO:0000259" key="3">
    <source>
        <dbReference type="PROSITE" id="PS50885"/>
    </source>
</evidence>
<dbReference type="SUPFAM" id="SSF55073">
    <property type="entry name" value="Nucleotide cyclase"/>
    <property type="match status" value="1"/>
</dbReference>
<dbReference type="SUPFAM" id="SSF141868">
    <property type="entry name" value="EAL domain-like"/>
    <property type="match status" value="1"/>
</dbReference>
<dbReference type="CDD" id="cd06225">
    <property type="entry name" value="HAMP"/>
    <property type="match status" value="1"/>
</dbReference>
<dbReference type="InterPro" id="IPR001633">
    <property type="entry name" value="EAL_dom"/>
</dbReference>